<evidence type="ECO:0000256" key="4">
    <source>
        <dbReference type="ARBA" id="ARBA00022692"/>
    </source>
</evidence>
<evidence type="ECO:0000256" key="6">
    <source>
        <dbReference type="ARBA" id="ARBA00023136"/>
    </source>
</evidence>
<dbReference type="CDD" id="cd06259">
    <property type="entry name" value="YdcF-like"/>
    <property type="match status" value="1"/>
</dbReference>
<keyword evidence="13" id="KW-1185">Reference proteome</keyword>
<evidence type="ECO:0000256" key="3">
    <source>
        <dbReference type="ARBA" id="ARBA00022519"/>
    </source>
</evidence>
<comment type="caution">
    <text evidence="12">The sequence shown here is derived from an EMBL/GenBank/DDBJ whole genome shotgun (WGS) entry which is preliminary data.</text>
</comment>
<dbReference type="GO" id="GO:0005886">
    <property type="term" value="C:plasma membrane"/>
    <property type="evidence" value="ECO:0007669"/>
    <property type="project" value="UniProtKB-SubCell"/>
</dbReference>
<evidence type="ECO:0000259" key="11">
    <source>
        <dbReference type="Pfam" id="PF02698"/>
    </source>
</evidence>
<organism evidence="12 13">
    <name type="scientific">Erwinia mallotivora</name>
    <dbReference type="NCBI Taxonomy" id="69222"/>
    <lineage>
        <taxon>Bacteria</taxon>
        <taxon>Pseudomonadati</taxon>
        <taxon>Pseudomonadota</taxon>
        <taxon>Gammaproteobacteria</taxon>
        <taxon>Enterobacterales</taxon>
        <taxon>Erwiniaceae</taxon>
        <taxon>Erwinia</taxon>
    </lineage>
</organism>
<dbReference type="OrthoDB" id="9809813at2"/>
<evidence type="ECO:0000256" key="7">
    <source>
        <dbReference type="ARBA" id="ARBA00023316"/>
    </source>
</evidence>
<reference evidence="12 13" key="1">
    <citation type="submission" date="2014-02" db="EMBL/GenBank/DDBJ databases">
        <title>Draft genome of Erwinia mallotivora strain BT-MARDI, a papaya dieback pathogen.</title>
        <authorList>
            <person name="Redzuan R."/>
            <person name="Abu Bakar N."/>
            <person name="Badrun R."/>
            <person name="Mohd Raih M.F."/>
            <person name="Rozano L."/>
            <person name="Mat Amin N."/>
        </authorList>
    </citation>
    <scope>NUCLEOTIDE SEQUENCE [LARGE SCALE GENOMIC DNA]</scope>
    <source>
        <strain evidence="12 13">BT-MARDI</strain>
    </source>
</reference>
<name>A0A014LW05_9GAMM</name>
<dbReference type="InterPro" id="IPR003848">
    <property type="entry name" value="DUF218"/>
</dbReference>
<dbReference type="STRING" id="69222.BG55_21085"/>
<keyword evidence="5 10" id="KW-1133">Transmembrane helix</keyword>
<dbReference type="RefSeq" id="WP_034941148.1">
    <property type="nucleotide sequence ID" value="NZ_JFHN01000074.1"/>
</dbReference>
<evidence type="ECO:0000256" key="2">
    <source>
        <dbReference type="ARBA" id="ARBA00022475"/>
    </source>
</evidence>
<dbReference type="InterPro" id="IPR014729">
    <property type="entry name" value="Rossmann-like_a/b/a_fold"/>
</dbReference>
<comment type="subcellular location">
    <subcellularLocation>
        <location evidence="1">Cell inner membrane</location>
        <topology evidence="1">Multi-pass membrane protein</topology>
    </subcellularLocation>
</comment>
<keyword evidence="4 10" id="KW-0812">Transmembrane</keyword>
<dbReference type="GO" id="GO:0043164">
    <property type="term" value="P:Gram-negative-bacterium-type cell wall biogenesis"/>
    <property type="evidence" value="ECO:0007669"/>
    <property type="project" value="TreeGrafter"/>
</dbReference>
<dbReference type="PANTHER" id="PTHR30336">
    <property type="entry name" value="INNER MEMBRANE PROTEIN, PROBABLE PERMEASE"/>
    <property type="match status" value="1"/>
</dbReference>
<keyword evidence="2" id="KW-1003">Cell membrane</keyword>
<evidence type="ECO:0000313" key="13">
    <source>
        <dbReference type="Proteomes" id="UP000019918"/>
    </source>
</evidence>
<proteinExistence type="predicted"/>
<comment type="function">
    <text evidence="8">Plays a critical role in the metabolism of the essential lipid carrier used for cell wall synthesis.</text>
</comment>
<sequence length="260" mass="28588">MLFALKKVIGSLLLPLPLLLLIMAAGLLLLWSGRWQKTGKIILCCAWLLLVLLSLQPVADSLLRPTETRYATWHQQQKVDYVVVLGGGYTWDANWAPSSNMLNNSLPRLTEGIRLWRDNPGAKMIFTGAKAQNNPLSSAEVTSRVAQSLGVPAGAIITLDRPRDTRQEAEEVAKVVGEKPFLLVTSASHLPRAMVFFHQQGLNPLPAPANQLAVASPLNVWEKAIPSSLWLSHSERALYEMLGRSWQKISSQGSAKPGQE</sequence>
<feature type="domain" description="DUF218" evidence="11">
    <location>
        <begin position="80"/>
        <end position="243"/>
    </location>
</feature>
<dbReference type="NCBIfam" id="NF007794">
    <property type="entry name" value="PRK10494.1"/>
    <property type="match status" value="1"/>
</dbReference>
<dbReference type="PATRIC" id="fig|69222.5.peg.4305"/>
<keyword evidence="3" id="KW-0997">Cell inner membrane</keyword>
<dbReference type="GO" id="GO:0000270">
    <property type="term" value="P:peptidoglycan metabolic process"/>
    <property type="evidence" value="ECO:0007669"/>
    <property type="project" value="TreeGrafter"/>
</dbReference>
<dbReference type="InterPro" id="IPR051599">
    <property type="entry name" value="Cell_Envelope_Assoc"/>
</dbReference>
<keyword evidence="6 10" id="KW-0472">Membrane</keyword>
<protein>
    <recommendedName>
        <fullName evidence="9">Envelope biogenesis factor ElyC</fullName>
    </recommendedName>
</protein>
<dbReference type="AlphaFoldDB" id="A0A014LW05"/>
<dbReference type="Proteomes" id="UP000019918">
    <property type="component" value="Unassembled WGS sequence"/>
</dbReference>
<dbReference type="Pfam" id="PF02698">
    <property type="entry name" value="DUF218"/>
    <property type="match status" value="1"/>
</dbReference>
<keyword evidence="7" id="KW-0961">Cell wall biogenesis/degradation</keyword>
<evidence type="ECO:0000256" key="8">
    <source>
        <dbReference type="ARBA" id="ARBA00053487"/>
    </source>
</evidence>
<feature type="transmembrane region" description="Helical" evidence="10">
    <location>
        <begin position="12"/>
        <end position="32"/>
    </location>
</feature>
<dbReference type="EMBL" id="JFHN01000074">
    <property type="protein sequence ID" value="EXU73711.1"/>
    <property type="molecule type" value="Genomic_DNA"/>
</dbReference>
<evidence type="ECO:0000256" key="9">
    <source>
        <dbReference type="ARBA" id="ARBA00070389"/>
    </source>
</evidence>
<feature type="transmembrane region" description="Helical" evidence="10">
    <location>
        <begin position="41"/>
        <end position="59"/>
    </location>
</feature>
<evidence type="ECO:0000313" key="12">
    <source>
        <dbReference type="EMBL" id="EXU73711.1"/>
    </source>
</evidence>
<evidence type="ECO:0000256" key="5">
    <source>
        <dbReference type="ARBA" id="ARBA00022989"/>
    </source>
</evidence>
<dbReference type="Gene3D" id="3.40.50.620">
    <property type="entry name" value="HUPs"/>
    <property type="match status" value="1"/>
</dbReference>
<dbReference type="GO" id="GO:0071555">
    <property type="term" value="P:cell wall organization"/>
    <property type="evidence" value="ECO:0007669"/>
    <property type="project" value="UniProtKB-KW"/>
</dbReference>
<accession>A0A014LW05</accession>
<dbReference type="PANTHER" id="PTHR30336:SF4">
    <property type="entry name" value="ENVELOPE BIOGENESIS FACTOR ELYC"/>
    <property type="match status" value="1"/>
</dbReference>
<evidence type="ECO:0000256" key="10">
    <source>
        <dbReference type="SAM" id="Phobius"/>
    </source>
</evidence>
<evidence type="ECO:0000256" key="1">
    <source>
        <dbReference type="ARBA" id="ARBA00004429"/>
    </source>
</evidence>
<dbReference type="FunFam" id="3.40.50.620:FF:000164">
    <property type="entry name" value="Envelope biogenesis factor ElyC"/>
    <property type="match status" value="1"/>
</dbReference>
<gene>
    <name evidence="12" type="ORF">BG55_21085</name>
</gene>